<comment type="similarity">
    <text evidence="1 2">Belongs to the arylamine N-acetyltransferase family.</text>
</comment>
<evidence type="ECO:0000313" key="3">
    <source>
        <dbReference type="EMBL" id="KAF2429999.1"/>
    </source>
</evidence>
<dbReference type="SUPFAM" id="SSF54001">
    <property type="entry name" value="Cysteine proteinases"/>
    <property type="match status" value="1"/>
</dbReference>
<dbReference type="GO" id="GO:0016407">
    <property type="term" value="F:acetyltransferase activity"/>
    <property type="evidence" value="ECO:0007669"/>
    <property type="project" value="InterPro"/>
</dbReference>
<dbReference type="EMBL" id="MU007042">
    <property type="protein sequence ID" value="KAF2429999.1"/>
    <property type="molecule type" value="Genomic_DNA"/>
</dbReference>
<evidence type="ECO:0000313" key="4">
    <source>
        <dbReference type="Proteomes" id="UP000800235"/>
    </source>
</evidence>
<dbReference type="InterPro" id="IPR038765">
    <property type="entry name" value="Papain-like_cys_pep_sf"/>
</dbReference>
<dbReference type="OrthoDB" id="10260017at2759"/>
<evidence type="ECO:0000256" key="1">
    <source>
        <dbReference type="ARBA" id="ARBA00006547"/>
    </source>
</evidence>
<keyword evidence="2" id="KW-0808">Transferase</keyword>
<dbReference type="PRINTS" id="PR01543">
    <property type="entry name" value="ANATRNSFRASE"/>
</dbReference>
<protein>
    <submittedName>
        <fullName evidence="3">N-acetyltransferase family protein</fullName>
    </submittedName>
</protein>
<reference evidence="3" key="1">
    <citation type="journal article" date="2020" name="Stud. Mycol.">
        <title>101 Dothideomycetes genomes: a test case for predicting lifestyles and emergence of pathogens.</title>
        <authorList>
            <person name="Haridas S."/>
            <person name="Albert R."/>
            <person name="Binder M."/>
            <person name="Bloem J."/>
            <person name="Labutti K."/>
            <person name="Salamov A."/>
            <person name="Andreopoulos B."/>
            <person name="Baker S."/>
            <person name="Barry K."/>
            <person name="Bills G."/>
            <person name="Bluhm B."/>
            <person name="Cannon C."/>
            <person name="Castanera R."/>
            <person name="Culley D."/>
            <person name="Daum C."/>
            <person name="Ezra D."/>
            <person name="Gonzalez J."/>
            <person name="Henrissat B."/>
            <person name="Kuo A."/>
            <person name="Liang C."/>
            <person name="Lipzen A."/>
            <person name="Lutzoni F."/>
            <person name="Magnuson J."/>
            <person name="Mondo S."/>
            <person name="Nolan M."/>
            <person name="Ohm R."/>
            <person name="Pangilinan J."/>
            <person name="Park H.-J."/>
            <person name="Ramirez L."/>
            <person name="Alfaro M."/>
            <person name="Sun H."/>
            <person name="Tritt A."/>
            <person name="Yoshinaga Y."/>
            <person name="Zwiers L.-H."/>
            <person name="Turgeon B."/>
            <person name="Goodwin S."/>
            <person name="Spatafora J."/>
            <person name="Crous P."/>
            <person name="Grigoriev I."/>
        </authorList>
    </citation>
    <scope>NUCLEOTIDE SEQUENCE</scope>
    <source>
        <strain evidence="3">CBS 130266</strain>
    </source>
</reference>
<keyword evidence="4" id="KW-1185">Reference proteome</keyword>
<dbReference type="InterPro" id="IPR053710">
    <property type="entry name" value="Arylamine_NAT_domain_sf"/>
</dbReference>
<dbReference type="InterPro" id="IPR001447">
    <property type="entry name" value="Arylamine_N-AcTrfase"/>
</dbReference>
<name>A0A9P4NQ41_9PEZI</name>
<dbReference type="PANTHER" id="PTHR11786">
    <property type="entry name" value="N-HYDROXYARYLAMINE O-ACETYLTRANSFERASE"/>
    <property type="match status" value="1"/>
</dbReference>
<dbReference type="Pfam" id="PF00797">
    <property type="entry name" value="Acetyltransf_2"/>
    <property type="match status" value="1"/>
</dbReference>
<accession>A0A9P4NQ41</accession>
<comment type="caution">
    <text evidence="3">The sequence shown here is derived from an EMBL/GenBank/DDBJ whole genome shotgun (WGS) entry which is preliminary data.</text>
</comment>
<dbReference type="Proteomes" id="UP000800235">
    <property type="component" value="Unassembled WGS sequence"/>
</dbReference>
<organism evidence="3 4">
    <name type="scientific">Tothia fuscella</name>
    <dbReference type="NCBI Taxonomy" id="1048955"/>
    <lineage>
        <taxon>Eukaryota</taxon>
        <taxon>Fungi</taxon>
        <taxon>Dikarya</taxon>
        <taxon>Ascomycota</taxon>
        <taxon>Pezizomycotina</taxon>
        <taxon>Dothideomycetes</taxon>
        <taxon>Pleosporomycetidae</taxon>
        <taxon>Venturiales</taxon>
        <taxon>Cylindrosympodiaceae</taxon>
        <taxon>Tothia</taxon>
    </lineage>
</organism>
<sequence length="311" mass="35615">MSFNGVVYNESQIDFYLKRIKFPDIPLPTPDNVTTGYGLEYLRRLQKYQQQACPFENLNLHYARDVIKTLAPEDLYQKFVIRKWGGTCTENNTFFGNVLRSLGYKVRPCGARVHQGHAGNGDGGYVGWNHCINLVTIDGQKYLVDVGMGPTSPSQPLLLQENNIQTGIGASKCRLRWDTIPQYTDPDSKLWIYEQDNDGKSDFLPTYCSPELEFLPQDYEIIKMGTTFNRRSFFTWKIICVRTTLNEQEDVEGVLILVDKSLKRRIMGKTEVLATFENESQRVNALKGWFGIEMTEDEKVGIRGMVTYLGE</sequence>
<evidence type="ECO:0000256" key="2">
    <source>
        <dbReference type="RuleBase" id="RU003452"/>
    </source>
</evidence>
<dbReference type="AlphaFoldDB" id="A0A9P4NQ41"/>
<gene>
    <name evidence="3" type="ORF">EJ08DRAFT_257599</name>
</gene>
<keyword evidence="2" id="KW-0012">Acyltransferase</keyword>
<dbReference type="PANTHER" id="PTHR11786:SF0">
    <property type="entry name" value="ARYLAMINE N-ACETYLTRANSFERASE 4-RELATED"/>
    <property type="match status" value="1"/>
</dbReference>
<proteinExistence type="inferred from homology"/>
<dbReference type="Gene3D" id="3.30.2140.20">
    <property type="match status" value="1"/>
</dbReference>